<dbReference type="Proteomes" id="UP000001822">
    <property type="component" value="Chromosome"/>
</dbReference>
<dbReference type="NCBIfam" id="TIGR00231">
    <property type="entry name" value="small_GTP"/>
    <property type="match status" value="1"/>
</dbReference>
<feature type="region of interest" description="G2" evidence="8">
    <location>
        <begin position="42"/>
        <end position="46"/>
    </location>
</feature>
<dbReference type="InterPro" id="IPR006073">
    <property type="entry name" value="GTP-bd"/>
</dbReference>
<dbReference type="OrthoDB" id="9805918at2"/>
<proteinExistence type="inferred from homology"/>
<feature type="region of interest" description="G1" evidence="8">
    <location>
        <begin position="16"/>
        <end position="23"/>
    </location>
</feature>
<evidence type="ECO:0000256" key="4">
    <source>
        <dbReference type="ARBA" id="ARBA00022741"/>
    </source>
</evidence>
<keyword evidence="7" id="KW-0963">Cytoplasm</keyword>
<evidence type="ECO:0000256" key="6">
    <source>
        <dbReference type="ARBA" id="ARBA00023134"/>
    </source>
</evidence>
<sequence length="298" mass="34403">MNHSETHKAGFVSIIGRPNAGKSTLMNCLVGERLSIITPKAQTTRHRVMGIINDPEFQIVYSDTPGVIEPKYELQKSMMRFVDFSLEDADMILWVLDVKDPEDHALVLQRLNNVEVPVLLVLNKIDLSTQEEIDALVEKWKAEFPKADSILAVSALKNFNSDMVLKWVLSHLPQHPPFYDKDELTDKPERFFASEIFREKIFKNYSKEIPYSSEVLIESFKDQKDLLRIQAVIIVERDSQKGIVIGQGGEALKRTATQARKSMEEFFGKKVFLETFVKVEPDWRSKEFYLRQFGYKLD</sequence>
<dbReference type="RefSeq" id="WP_011586423.1">
    <property type="nucleotide sequence ID" value="NC_008255.1"/>
</dbReference>
<dbReference type="InterPro" id="IPR005662">
    <property type="entry name" value="GTPase_Era-like"/>
</dbReference>
<dbReference type="GO" id="GO:0043024">
    <property type="term" value="F:ribosomal small subunit binding"/>
    <property type="evidence" value="ECO:0007669"/>
    <property type="project" value="TreeGrafter"/>
</dbReference>
<dbReference type="GO" id="GO:0005829">
    <property type="term" value="C:cytosol"/>
    <property type="evidence" value="ECO:0007669"/>
    <property type="project" value="TreeGrafter"/>
</dbReference>
<feature type="region of interest" description="G4" evidence="8">
    <location>
        <begin position="123"/>
        <end position="126"/>
    </location>
</feature>
<dbReference type="Gene3D" id="3.40.50.300">
    <property type="entry name" value="P-loop containing nucleotide triphosphate hydrolases"/>
    <property type="match status" value="1"/>
</dbReference>
<dbReference type="CDD" id="cd04163">
    <property type="entry name" value="Era"/>
    <property type="match status" value="1"/>
</dbReference>
<dbReference type="PRINTS" id="PR00326">
    <property type="entry name" value="GTP1OBG"/>
</dbReference>
<dbReference type="InterPro" id="IPR005225">
    <property type="entry name" value="Small_GTP-bd"/>
</dbReference>
<feature type="binding site" evidence="7">
    <location>
        <begin position="63"/>
        <end position="67"/>
    </location>
    <ligand>
        <name>GTP</name>
        <dbReference type="ChEBI" id="CHEBI:37565"/>
    </ligand>
</feature>
<evidence type="ECO:0000256" key="8">
    <source>
        <dbReference type="PROSITE-ProRule" id="PRU01050"/>
    </source>
</evidence>
<dbReference type="PROSITE" id="PS50823">
    <property type="entry name" value="KH_TYPE_2"/>
    <property type="match status" value="1"/>
</dbReference>
<dbReference type="NCBIfam" id="TIGR00436">
    <property type="entry name" value="era"/>
    <property type="match status" value="1"/>
</dbReference>
<feature type="region of interest" description="G5" evidence="8">
    <location>
        <begin position="153"/>
        <end position="155"/>
    </location>
</feature>
<dbReference type="GO" id="GO:0003924">
    <property type="term" value="F:GTPase activity"/>
    <property type="evidence" value="ECO:0007669"/>
    <property type="project" value="UniProtKB-UniRule"/>
</dbReference>
<evidence type="ECO:0000313" key="13">
    <source>
        <dbReference type="Proteomes" id="UP000001822"/>
    </source>
</evidence>
<dbReference type="AlphaFoldDB" id="A0A6N4SV13"/>
<accession>A0A6N4SV13</accession>
<dbReference type="PROSITE" id="PS51713">
    <property type="entry name" value="G_ERA"/>
    <property type="match status" value="1"/>
</dbReference>
<gene>
    <name evidence="7 12" type="primary">era</name>
    <name evidence="12" type="ordered locus">CHU_3074</name>
</gene>
<reference evidence="12 13" key="1">
    <citation type="journal article" date="2007" name="Appl. Environ. Microbiol.">
        <title>Genome sequence of the cellulolytic gliding bacterium Cytophaga hutchinsonii.</title>
        <authorList>
            <person name="Xie G."/>
            <person name="Bruce D.C."/>
            <person name="Challacombe J.F."/>
            <person name="Chertkov O."/>
            <person name="Detter J.C."/>
            <person name="Gilna P."/>
            <person name="Han C.S."/>
            <person name="Lucas S."/>
            <person name="Misra M."/>
            <person name="Myers G.L."/>
            <person name="Richardson P."/>
            <person name="Tapia R."/>
            <person name="Thayer N."/>
            <person name="Thompson L.S."/>
            <person name="Brettin T.S."/>
            <person name="Henrissat B."/>
            <person name="Wilson D.B."/>
            <person name="McBride M.J."/>
        </authorList>
    </citation>
    <scope>NUCLEOTIDE SEQUENCE [LARGE SCALE GENOMIC DNA]</scope>
    <source>
        <strain evidence="13">ATCC 33406 / DSM 1761 / CIP 103989 / NBRC 15051 / NCIMB 9469 / D465</strain>
    </source>
</reference>
<evidence type="ECO:0000256" key="5">
    <source>
        <dbReference type="ARBA" id="ARBA00022884"/>
    </source>
</evidence>
<dbReference type="Gene3D" id="3.30.300.20">
    <property type="match status" value="1"/>
</dbReference>
<comment type="similarity">
    <text evidence="1 7 8 9">Belongs to the TRAFAC class TrmE-Era-EngA-EngB-Septin-like GTPase superfamily. Era GTPase family.</text>
</comment>
<keyword evidence="7" id="KW-1003">Cell membrane</keyword>
<keyword evidence="7" id="KW-0699">rRNA-binding</keyword>
<dbReference type="GO" id="GO:0000028">
    <property type="term" value="P:ribosomal small subunit assembly"/>
    <property type="evidence" value="ECO:0007669"/>
    <property type="project" value="TreeGrafter"/>
</dbReference>
<evidence type="ECO:0000256" key="7">
    <source>
        <dbReference type="HAMAP-Rule" id="MF_00367"/>
    </source>
</evidence>
<feature type="binding site" evidence="7">
    <location>
        <begin position="16"/>
        <end position="23"/>
    </location>
    <ligand>
        <name>GTP</name>
        <dbReference type="ChEBI" id="CHEBI:37565"/>
    </ligand>
</feature>
<dbReference type="SUPFAM" id="SSF52540">
    <property type="entry name" value="P-loop containing nucleoside triphosphate hydrolases"/>
    <property type="match status" value="1"/>
</dbReference>
<dbReference type="NCBIfam" id="NF000908">
    <property type="entry name" value="PRK00089.1"/>
    <property type="match status" value="1"/>
</dbReference>
<dbReference type="InterPro" id="IPR015946">
    <property type="entry name" value="KH_dom-like_a/b"/>
</dbReference>
<dbReference type="Pfam" id="PF01926">
    <property type="entry name" value="MMR_HSR1"/>
    <property type="match status" value="1"/>
</dbReference>
<evidence type="ECO:0000313" key="12">
    <source>
        <dbReference type="EMBL" id="ABG60314.1"/>
    </source>
</evidence>
<keyword evidence="7" id="KW-0997">Cell inner membrane</keyword>
<organism evidence="12 13">
    <name type="scientific">Cytophaga hutchinsonii (strain ATCC 33406 / DSM 1761 / CIP 103989 / NBRC 15051 / NCIMB 9469 / D465)</name>
    <dbReference type="NCBI Taxonomy" id="269798"/>
    <lineage>
        <taxon>Bacteria</taxon>
        <taxon>Pseudomonadati</taxon>
        <taxon>Bacteroidota</taxon>
        <taxon>Cytophagia</taxon>
        <taxon>Cytophagales</taxon>
        <taxon>Cytophagaceae</taxon>
        <taxon>Cytophaga</taxon>
    </lineage>
</organism>
<keyword evidence="5 7" id="KW-0694">RNA-binding</keyword>
<dbReference type="SUPFAM" id="SSF54814">
    <property type="entry name" value="Prokaryotic type KH domain (KH-domain type II)"/>
    <property type="match status" value="1"/>
</dbReference>
<dbReference type="KEGG" id="chu:CHU_3074"/>
<evidence type="ECO:0000259" key="10">
    <source>
        <dbReference type="PROSITE" id="PS50823"/>
    </source>
</evidence>
<dbReference type="PANTHER" id="PTHR42698">
    <property type="entry name" value="GTPASE ERA"/>
    <property type="match status" value="1"/>
</dbReference>
<evidence type="ECO:0000259" key="11">
    <source>
        <dbReference type="PROSITE" id="PS51713"/>
    </source>
</evidence>
<dbReference type="FunFam" id="3.30.300.20:FF:000003">
    <property type="entry name" value="GTPase Era"/>
    <property type="match status" value="1"/>
</dbReference>
<dbReference type="CDD" id="cd22534">
    <property type="entry name" value="KH-II_Era"/>
    <property type="match status" value="1"/>
</dbReference>
<feature type="region of interest" description="G3" evidence="8">
    <location>
        <begin position="63"/>
        <end position="66"/>
    </location>
</feature>
<comment type="function">
    <text evidence="7">An essential GTPase that binds both GDP and GTP, with rapid nucleotide exchange. Plays a role in 16S rRNA processing and 30S ribosomal subunit biogenesis and possibly also in cell cycle regulation and energy metabolism.</text>
</comment>
<dbReference type="InterPro" id="IPR009019">
    <property type="entry name" value="KH_sf_prok-type"/>
</dbReference>
<protein>
    <recommendedName>
        <fullName evidence="2 7">GTPase Era</fullName>
    </recommendedName>
</protein>
<keyword evidence="4 7" id="KW-0547">Nucleotide-binding</keyword>
<dbReference type="PANTHER" id="PTHR42698:SF1">
    <property type="entry name" value="GTPASE ERA, MITOCHONDRIAL"/>
    <property type="match status" value="1"/>
</dbReference>
<name>A0A6N4SV13_CYTH3</name>
<feature type="domain" description="Era-type G" evidence="11">
    <location>
        <begin position="8"/>
        <end position="174"/>
    </location>
</feature>
<dbReference type="InterPro" id="IPR027417">
    <property type="entry name" value="P-loop_NTPase"/>
</dbReference>
<keyword evidence="7" id="KW-0472">Membrane</keyword>
<keyword evidence="3 7" id="KW-0690">Ribosome biogenesis</keyword>
<dbReference type="HAMAP" id="MF_00367">
    <property type="entry name" value="GTPase_Era"/>
    <property type="match status" value="1"/>
</dbReference>
<evidence type="ECO:0000256" key="2">
    <source>
        <dbReference type="ARBA" id="ARBA00020484"/>
    </source>
</evidence>
<dbReference type="GO" id="GO:0005525">
    <property type="term" value="F:GTP binding"/>
    <property type="evidence" value="ECO:0007669"/>
    <property type="project" value="UniProtKB-UniRule"/>
</dbReference>
<dbReference type="EMBL" id="CP000383">
    <property type="protein sequence ID" value="ABG60314.1"/>
    <property type="molecule type" value="Genomic_DNA"/>
</dbReference>
<keyword evidence="6 7" id="KW-0342">GTP-binding</keyword>
<comment type="subcellular location">
    <subcellularLocation>
        <location evidence="7">Cytoplasm</location>
    </subcellularLocation>
    <subcellularLocation>
        <location evidence="7">Cell inner membrane</location>
        <topology evidence="7">Peripheral membrane protein</topology>
    </subcellularLocation>
</comment>
<dbReference type="InterPro" id="IPR004044">
    <property type="entry name" value="KH_dom_type_2"/>
</dbReference>
<evidence type="ECO:0000256" key="1">
    <source>
        <dbReference type="ARBA" id="ARBA00007921"/>
    </source>
</evidence>
<feature type="domain" description="KH type-2" evidence="10">
    <location>
        <begin position="197"/>
        <end position="281"/>
    </location>
</feature>
<dbReference type="GO" id="GO:0070181">
    <property type="term" value="F:small ribosomal subunit rRNA binding"/>
    <property type="evidence" value="ECO:0007669"/>
    <property type="project" value="UniProtKB-UniRule"/>
</dbReference>
<evidence type="ECO:0000256" key="9">
    <source>
        <dbReference type="RuleBase" id="RU003761"/>
    </source>
</evidence>
<comment type="subunit">
    <text evidence="7">Monomer.</text>
</comment>
<keyword evidence="13" id="KW-1185">Reference proteome</keyword>
<dbReference type="Pfam" id="PF07650">
    <property type="entry name" value="KH_2"/>
    <property type="match status" value="1"/>
</dbReference>
<dbReference type="InterPro" id="IPR030388">
    <property type="entry name" value="G_ERA_dom"/>
</dbReference>
<dbReference type="GO" id="GO:0005886">
    <property type="term" value="C:plasma membrane"/>
    <property type="evidence" value="ECO:0007669"/>
    <property type="project" value="UniProtKB-SubCell"/>
</dbReference>
<feature type="binding site" evidence="7">
    <location>
        <begin position="123"/>
        <end position="126"/>
    </location>
    <ligand>
        <name>GTP</name>
        <dbReference type="ChEBI" id="CHEBI:37565"/>
    </ligand>
</feature>
<evidence type="ECO:0000256" key="3">
    <source>
        <dbReference type="ARBA" id="ARBA00022517"/>
    </source>
</evidence>